<evidence type="ECO:0000313" key="4">
    <source>
        <dbReference type="EMBL" id="HIT38534.1"/>
    </source>
</evidence>
<dbReference type="SUPFAM" id="SSF49373">
    <property type="entry name" value="Invasin/intimin cell-adhesion fragments"/>
    <property type="match status" value="2"/>
</dbReference>
<evidence type="ECO:0000259" key="2">
    <source>
        <dbReference type="Pfam" id="PF18676"/>
    </source>
</evidence>
<dbReference type="InterPro" id="IPR041286">
    <property type="entry name" value="MBG_2"/>
</dbReference>
<feature type="domain" description="MBG" evidence="2">
    <location>
        <begin position="398"/>
        <end position="473"/>
    </location>
</feature>
<dbReference type="AlphaFoldDB" id="A0A9D1GE37"/>
<evidence type="ECO:0000259" key="3">
    <source>
        <dbReference type="Pfam" id="PF21461"/>
    </source>
</evidence>
<feature type="domain" description="MBG" evidence="2">
    <location>
        <begin position="889"/>
        <end position="963"/>
    </location>
</feature>
<feature type="domain" description="Hyaluronate lyase N-terminal beta-sheet" evidence="3">
    <location>
        <begin position="346"/>
        <end position="380"/>
    </location>
</feature>
<dbReference type="EMBL" id="DVKT01000004">
    <property type="protein sequence ID" value="HIT38534.1"/>
    <property type="molecule type" value="Genomic_DNA"/>
</dbReference>
<dbReference type="InterPro" id="IPR008964">
    <property type="entry name" value="Invasin/intimin_cell_adhesion"/>
</dbReference>
<feature type="domain" description="MBG" evidence="2">
    <location>
        <begin position="644"/>
        <end position="718"/>
    </location>
</feature>
<protein>
    <submittedName>
        <fullName evidence="4">Uncharacterized protein</fullName>
    </submittedName>
</protein>
<feature type="domain" description="MBG" evidence="2">
    <location>
        <begin position="725"/>
        <end position="800"/>
    </location>
</feature>
<comment type="caution">
    <text evidence="4">The sequence shown here is derived from an EMBL/GenBank/DDBJ whole genome shotgun (WGS) entry which is preliminary data.</text>
</comment>
<reference evidence="4" key="2">
    <citation type="journal article" date="2021" name="PeerJ">
        <title>Extensive microbial diversity within the chicken gut microbiome revealed by metagenomics and culture.</title>
        <authorList>
            <person name="Gilroy R."/>
            <person name="Ravi A."/>
            <person name="Getino M."/>
            <person name="Pursley I."/>
            <person name="Horton D.L."/>
            <person name="Alikhan N.F."/>
            <person name="Baker D."/>
            <person name="Gharbi K."/>
            <person name="Hall N."/>
            <person name="Watson M."/>
            <person name="Adriaenssens E.M."/>
            <person name="Foster-Nyarko E."/>
            <person name="Jarju S."/>
            <person name="Secka A."/>
            <person name="Antonio M."/>
            <person name="Oren A."/>
            <person name="Chaudhuri R.R."/>
            <person name="La Ragione R."/>
            <person name="Hildebrand F."/>
            <person name="Pallen M.J."/>
        </authorList>
    </citation>
    <scope>NUCLEOTIDE SEQUENCE</scope>
    <source>
        <strain evidence="4">21143</strain>
    </source>
</reference>
<evidence type="ECO:0000313" key="5">
    <source>
        <dbReference type="Proteomes" id="UP000886722"/>
    </source>
</evidence>
<dbReference type="Gene3D" id="3.30.160.710">
    <property type="match status" value="6"/>
</dbReference>
<feature type="domain" description="MBG" evidence="2">
    <location>
        <begin position="969"/>
        <end position="1045"/>
    </location>
</feature>
<dbReference type="Pfam" id="PF21461">
    <property type="entry name" value="HL_N-beta"/>
    <property type="match status" value="1"/>
</dbReference>
<feature type="region of interest" description="Disordered" evidence="1">
    <location>
        <begin position="53"/>
        <end position="77"/>
    </location>
</feature>
<sequence>MTRIFLPLLLFLIPFTSYGQYQLPNPGFENWESNGEPTGFHSFNTATGSLSNFAGNSNQLSQQSDVRPGSSGSSSAKISARNILGNNANGNLTTGQIVAGSMTASSTDNHNKSYPSNTGYNQPFTGKPDAITIWTKYVPGNSGDYARVNAVIHGNSNYQDPENTDYSNIKYAQATLNYQAASGNGWQQLNIPFNVINNNVKPAYILISFSTNKSAGGGSSNDAVYIDDIEFIYNSRLTSLKVGGSDLSGFDKNTYNYTYRVNSLNSLPAITATPDGLGASVSQNITDGTATITVKGNDYSANPANTHTYTVTFMAETNISASDVITAYGTTKDIPVTTNNDQSPIEYTVADPGIAKIENGKIVPLKAGSTTLTLSQKASKNYTAASKTIKISVNKAPLTVTADNATRPYGSANPTFTLSYTGFVNGETEAALAVKPTATCSATSTSPAGTYDITAAGGKSDNYSFSYKKGTLTITSSSVQISISPIGEKKYGDAAFDLQATSPNQETPITYTVADPTVARIDNGRVTILKAGSTTITARQAASANYGEASASTPLVIKKASLTASVNNATRRYGEENPAFSFSYKGFVNGETETVLAVKPSASCNATAKSIVGTYDIVTTGNGSDENYDISCTSGTLTIEKALLTATVEQTTRRYGEENPTFALIYKGFANNETESVLTSPPSATCNASPVSPAGKYDITVNGGNDENYEIECINSSLVVEKAVLTVTADNATRRYGEGNPVFSFSYKGFVNGETEAVLAVKPTATCEATPVSQAGKYDISISGGNDENYDFIYIKGILTVEVSSVELTFSEIGEKSYGDAPFALQVSSPNTETPIVFSIEDGSIARIDNGVVTLLKAGSTTITARQEASVNYGEASATIRLIVKKAPLTIRAENKKRKYGEENPAFTLSYDGLVGKDTENDIPTPGITCEATATAKPGSYPITPASITDERYEISTVVGELTIEKAVLEVTCRNESSIVGNEPVTDFEFYISGFVNGESQSVIDRLPVITCEVTSSSTVGFYPLVISGGEDDCYTFNYTNGTYTVRSASLSQTSITLSPISGKRYGDQPFAPIYSTNNSETEMQFAIGNPEIVAYKNGQLHILKSGTTTLKAYQESGFNFTEGESDEIMLTIEKAPLRVNVKDTVRIEGENNPVFSLTYSGFINGDDASVIDLEPTATCTADISSPGGYYDISVSGGEDDCYEFAQYI</sequence>
<dbReference type="Proteomes" id="UP000886722">
    <property type="component" value="Unassembled WGS sequence"/>
</dbReference>
<feature type="non-terminal residue" evidence="4">
    <location>
        <position position="1209"/>
    </location>
</feature>
<evidence type="ECO:0000256" key="1">
    <source>
        <dbReference type="SAM" id="MobiDB-lite"/>
    </source>
</evidence>
<name>A0A9D1GE37_9BACT</name>
<gene>
    <name evidence="4" type="ORF">IAD06_00630</name>
</gene>
<feature type="region of interest" description="Disordered" evidence="1">
    <location>
        <begin position="103"/>
        <end position="122"/>
    </location>
</feature>
<feature type="compositionally biased region" description="Polar residues" evidence="1">
    <location>
        <begin position="53"/>
        <end position="65"/>
    </location>
</feature>
<dbReference type="InterPro" id="IPR048734">
    <property type="entry name" value="HL_N-beta"/>
</dbReference>
<accession>A0A9D1GE37</accession>
<dbReference type="Pfam" id="PF18676">
    <property type="entry name" value="MBG_2"/>
    <property type="match status" value="7"/>
</dbReference>
<organism evidence="4 5">
    <name type="scientific">Candidatus Caccoplasma intestinavium</name>
    <dbReference type="NCBI Taxonomy" id="2840716"/>
    <lineage>
        <taxon>Bacteria</taxon>
        <taxon>Pseudomonadati</taxon>
        <taxon>Bacteroidota</taxon>
        <taxon>Bacteroidia</taxon>
        <taxon>Bacteroidales</taxon>
        <taxon>Bacteroidaceae</taxon>
        <taxon>Bacteroidaceae incertae sedis</taxon>
        <taxon>Candidatus Caccoplasma</taxon>
    </lineage>
</organism>
<feature type="domain" description="MBG" evidence="2">
    <location>
        <begin position="562"/>
        <end position="638"/>
    </location>
</feature>
<feature type="domain" description="MBG" evidence="2">
    <location>
        <begin position="1138"/>
        <end position="1206"/>
    </location>
</feature>
<proteinExistence type="predicted"/>
<reference evidence="4" key="1">
    <citation type="submission" date="2020-10" db="EMBL/GenBank/DDBJ databases">
        <authorList>
            <person name="Gilroy R."/>
        </authorList>
    </citation>
    <scope>NUCLEOTIDE SEQUENCE</scope>
    <source>
        <strain evidence="4">21143</strain>
    </source>
</reference>